<protein>
    <submittedName>
        <fullName evidence="1">Uncharacterized protein</fullName>
    </submittedName>
</protein>
<comment type="caution">
    <text evidence="1">The sequence shown here is derived from an EMBL/GenBank/DDBJ whole genome shotgun (WGS) entry which is preliminary data.</text>
</comment>
<dbReference type="AlphaFoldDB" id="A0AA36DT73"/>
<keyword evidence="2" id="KW-1185">Reference proteome</keyword>
<organism evidence="1 2">
    <name type="scientific">Cylicocyclus nassatus</name>
    <name type="common">Nematode worm</name>
    <dbReference type="NCBI Taxonomy" id="53992"/>
    <lineage>
        <taxon>Eukaryota</taxon>
        <taxon>Metazoa</taxon>
        <taxon>Ecdysozoa</taxon>
        <taxon>Nematoda</taxon>
        <taxon>Chromadorea</taxon>
        <taxon>Rhabditida</taxon>
        <taxon>Rhabditina</taxon>
        <taxon>Rhabditomorpha</taxon>
        <taxon>Strongyloidea</taxon>
        <taxon>Strongylidae</taxon>
        <taxon>Cylicocyclus</taxon>
    </lineage>
</organism>
<dbReference type="EMBL" id="CATQJL010000112">
    <property type="protein sequence ID" value="CAJ0593240.1"/>
    <property type="molecule type" value="Genomic_DNA"/>
</dbReference>
<dbReference type="Proteomes" id="UP001176961">
    <property type="component" value="Unassembled WGS sequence"/>
</dbReference>
<sequence>MKLWSTALFQKNRGELELAKVQIEQKWITYEFVISLFAHRGLVFFLVCLTAVKHPLCKASKVNPLLAQSARYRCRQSAHKISRSPWKHDYRYRKYPIAFQTH</sequence>
<accession>A0AA36DT73</accession>
<reference evidence="1" key="1">
    <citation type="submission" date="2023-07" db="EMBL/GenBank/DDBJ databases">
        <authorList>
            <consortium name="CYATHOMIX"/>
        </authorList>
    </citation>
    <scope>NUCLEOTIDE SEQUENCE</scope>
    <source>
        <strain evidence="1">N/A</strain>
    </source>
</reference>
<name>A0AA36DT73_CYLNA</name>
<gene>
    <name evidence="1" type="ORF">CYNAS_LOCUS5223</name>
</gene>
<proteinExistence type="predicted"/>
<evidence type="ECO:0000313" key="2">
    <source>
        <dbReference type="Proteomes" id="UP001176961"/>
    </source>
</evidence>
<evidence type="ECO:0000313" key="1">
    <source>
        <dbReference type="EMBL" id="CAJ0593240.1"/>
    </source>
</evidence>